<feature type="transmembrane region" description="Helical" evidence="1">
    <location>
        <begin position="130"/>
        <end position="151"/>
    </location>
</feature>
<keyword evidence="1" id="KW-0812">Transmembrane</keyword>
<keyword evidence="2" id="KW-0675">Receptor</keyword>
<evidence type="ECO:0000313" key="3">
    <source>
        <dbReference type="Proteomes" id="UP001607303"/>
    </source>
</evidence>
<protein>
    <submittedName>
        <fullName evidence="2">Glutamate receptor</fullName>
    </submittedName>
</protein>
<name>A0ABD2CWA2_VESMC</name>
<accession>A0ABD2CWA2</accession>
<proteinExistence type="predicted"/>
<evidence type="ECO:0000313" key="2">
    <source>
        <dbReference type="EMBL" id="KAL2749296.1"/>
    </source>
</evidence>
<dbReference type="Proteomes" id="UP001607303">
    <property type="component" value="Unassembled WGS sequence"/>
</dbReference>
<keyword evidence="3" id="KW-1185">Reference proteome</keyword>
<dbReference type="EMBL" id="JAYRBN010000027">
    <property type="protein sequence ID" value="KAL2749296.1"/>
    <property type="molecule type" value="Genomic_DNA"/>
</dbReference>
<sequence>MIIESLYERRHNLHGLIMKAVAVKGSLYTNKRIVNHEILRKVCVTLNFSLNIVSKAKEYKRWNSDEKLGLEQFTRLNAVDFMHPVFNIKNFFVIRKPEKFGLNSHLIFKYDNLQSNFLLYSSACTFTNTVWIAIFGEIIASILLIFLKLIFFSGGSLFSIANFFIFLLVTVLSAAYSAGLISLSTSFSLILLFNALENFVAKDTHRFTVIRGTNSADLLSMNVMKLMLEEEKFPLNVQEGSKNVS</sequence>
<dbReference type="AlphaFoldDB" id="A0ABD2CWA2"/>
<keyword evidence="1" id="KW-0472">Membrane</keyword>
<comment type="caution">
    <text evidence="2">The sequence shown here is derived from an EMBL/GenBank/DDBJ whole genome shotgun (WGS) entry which is preliminary data.</text>
</comment>
<feature type="transmembrane region" description="Helical" evidence="1">
    <location>
        <begin position="163"/>
        <end position="196"/>
    </location>
</feature>
<keyword evidence="1" id="KW-1133">Transmembrane helix</keyword>
<gene>
    <name evidence="2" type="ORF">V1477_002236</name>
</gene>
<reference evidence="2 3" key="1">
    <citation type="journal article" date="2024" name="Ann. Entomol. Soc. Am.">
        <title>Genomic analyses of the southern and eastern yellowjacket wasps (Hymenoptera: Vespidae) reveal evolutionary signatures of social life.</title>
        <authorList>
            <person name="Catto M.A."/>
            <person name="Caine P.B."/>
            <person name="Orr S.E."/>
            <person name="Hunt B.G."/>
            <person name="Goodisman M.A.D."/>
        </authorList>
    </citation>
    <scope>NUCLEOTIDE SEQUENCE [LARGE SCALE GENOMIC DNA]</scope>
    <source>
        <strain evidence="2">232</strain>
        <tissue evidence="2">Head and thorax</tissue>
    </source>
</reference>
<organism evidence="2 3">
    <name type="scientific">Vespula maculifrons</name>
    <name type="common">Eastern yellow jacket</name>
    <name type="synonym">Wasp</name>
    <dbReference type="NCBI Taxonomy" id="7453"/>
    <lineage>
        <taxon>Eukaryota</taxon>
        <taxon>Metazoa</taxon>
        <taxon>Ecdysozoa</taxon>
        <taxon>Arthropoda</taxon>
        <taxon>Hexapoda</taxon>
        <taxon>Insecta</taxon>
        <taxon>Pterygota</taxon>
        <taxon>Neoptera</taxon>
        <taxon>Endopterygota</taxon>
        <taxon>Hymenoptera</taxon>
        <taxon>Apocrita</taxon>
        <taxon>Aculeata</taxon>
        <taxon>Vespoidea</taxon>
        <taxon>Vespidae</taxon>
        <taxon>Vespinae</taxon>
        <taxon>Vespula</taxon>
    </lineage>
</organism>
<evidence type="ECO:0000256" key="1">
    <source>
        <dbReference type="SAM" id="Phobius"/>
    </source>
</evidence>